<evidence type="ECO:0000313" key="4">
    <source>
        <dbReference type="WBParaSite" id="nRc.2.0.1.t24433-RA"/>
    </source>
</evidence>
<dbReference type="InterPro" id="IPR054708">
    <property type="entry name" value="MTPAP-like_central"/>
</dbReference>
<proteinExistence type="predicted"/>
<name>A0A915JD53_ROMCU</name>
<dbReference type="PANTHER" id="PTHR12271">
    <property type="entry name" value="POLY A POLYMERASE CID PAP -RELATED"/>
    <property type="match status" value="1"/>
</dbReference>
<reference evidence="4" key="1">
    <citation type="submission" date="2022-11" db="UniProtKB">
        <authorList>
            <consortium name="WormBaseParasite"/>
        </authorList>
    </citation>
    <scope>IDENTIFICATION</scope>
</reference>
<dbReference type="PANTHER" id="PTHR12271:SF40">
    <property type="entry name" value="POLY(A) RNA POLYMERASE GLD2"/>
    <property type="match status" value="1"/>
</dbReference>
<accession>A0A915JD53</accession>
<feature type="region of interest" description="Disordered" evidence="1">
    <location>
        <begin position="83"/>
        <end position="210"/>
    </location>
</feature>
<evidence type="ECO:0000259" key="2">
    <source>
        <dbReference type="Pfam" id="PF22600"/>
    </source>
</evidence>
<dbReference type="WBParaSite" id="nRc.2.0.1.t24433-RA">
    <property type="protein sequence ID" value="nRc.2.0.1.t24433-RA"/>
    <property type="gene ID" value="nRc.2.0.1.g24433"/>
</dbReference>
<sequence>MNSNENNACNSMKFNQNYNHNNNNSHHISNSNFVNFKDCRCYCYLIRGELIFQATLAQTLSTFLPPSLLLTGNKFLPAHNTSTPKLKTLSPSSDLQNLSGLIPGADDSEYQASESGYLSENGSMSGVGVPPPVASSAPADVTPNGNNSTTFSANSSSGQSGGGGKLPILDYQSLVNSNNHHNQVVSPNSINSDSKEEKRKNRHAGKERKFQSVGQHFPSFNTFGKPPHRINHFMSNFNRLPSPSSYFRWDKLSRQIWDFFTLNCQQDSLFKRKLELRDILYKIVAPTFPLSGLYIVGSSLNGFGNNTSDMDICLMFTCKDVDQRTEAIQILTVLEESFSRHKLIRSQTLIEAKVPILRIQFNQPFQDITVDLNANNPVGIKNTHLLFYYRDWRVRPLVLMVKEWCRSQGINDASRSTLSSYSLVLMVIHYLQ</sequence>
<evidence type="ECO:0000313" key="3">
    <source>
        <dbReference type="Proteomes" id="UP000887565"/>
    </source>
</evidence>
<evidence type="ECO:0000256" key="1">
    <source>
        <dbReference type="SAM" id="MobiDB-lite"/>
    </source>
</evidence>
<feature type="compositionally biased region" description="Low complexity" evidence="1">
    <location>
        <begin position="122"/>
        <end position="158"/>
    </location>
</feature>
<dbReference type="AlphaFoldDB" id="A0A915JD53"/>
<feature type="compositionally biased region" description="Polar residues" evidence="1">
    <location>
        <begin position="110"/>
        <end position="121"/>
    </location>
</feature>
<feature type="domain" description="Poly(A) RNA polymerase mitochondrial-like central palm" evidence="2">
    <location>
        <begin position="252"/>
        <end position="390"/>
    </location>
</feature>
<dbReference type="CDD" id="cd05402">
    <property type="entry name" value="NT_PAP_TUTase"/>
    <property type="match status" value="1"/>
</dbReference>
<keyword evidence="3" id="KW-1185">Reference proteome</keyword>
<dbReference type="SUPFAM" id="SSF81301">
    <property type="entry name" value="Nucleotidyltransferase"/>
    <property type="match status" value="1"/>
</dbReference>
<dbReference type="InterPro" id="IPR043519">
    <property type="entry name" value="NT_sf"/>
</dbReference>
<dbReference type="Proteomes" id="UP000887565">
    <property type="component" value="Unplaced"/>
</dbReference>
<feature type="compositionally biased region" description="Polar residues" evidence="1">
    <location>
        <begin position="83"/>
        <end position="99"/>
    </location>
</feature>
<protein>
    <recommendedName>
        <fullName evidence="2">Poly(A) RNA polymerase mitochondrial-like central palm domain-containing protein</fullName>
    </recommendedName>
</protein>
<dbReference type="Pfam" id="PF22600">
    <property type="entry name" value="MTPAP-like_central"/>
    <property type="match status" value="1"/>
</dbReference>
<dbReference type="GO" id="GO:1990817">
    <property type="term" value="F:poly(A) RNA polymerase activity"/>
    <property type="evidence" value="ECO:0007669"/>
    <property type="project" value="TreeGrafter"/>
</dbReference>
<dbReference type="SUPFAM" id="SSF81631">
    <property type="entry name" value="PAP/OAS1 substrate-binding domain"/>
    <property type="match status" value="1"/>
</dbReference>
<organism evidence="3 4">
    <name type="scientific">Romanomermis culicivorax</name>
    <name type="common">Nematode worm</name>
    <dbReference type="NCBI Taxonomy" id="13658"/>
    <lineage>
        <taxon>Eukaryota</taxon>
        <taxon>Metazoa</taxon>
        <taxon>Ecdysozoa</taxon>
        <taxon>Nematoda</taxon>
        <taxon>Enoplea</taxon>
        <taxon>Dorylaimia</taxon>
        <taxon>Mermithida</taxon>
        <taxon>Mermithoidea</taxon>
        <taxon>Mermithidae</taxon>
        <taxon>Romanomermis</taxon>
    </lineage>
</organism>
<feature type="compositionally biased region" description="Low complexity" evidence="1">
    <location>
        <begin position="175"/>
        <end position="189"/>
    </location>
</feature>
<dbReference type="GO" id="GO:0031123">
    <property type="term" value="P:RNA 3'-end processing"/>
    <property type="evidence" value="ECO:0007669"/>
    <property type="project" value="TreeGrafter"/>
</dbReference>
<dbReference type="Gene3D" id="1.10.1410.10">
    <property type="match status" value="1"/>
</dbReference>
<dbReference type="Gene3D" id="3.30.460.10">
    <property type="entry name" value="Beta Polymerase, domain 2"/>
    <property type="match status" value="1"/>
</dbReference>